<comment type="caution">
    <text evidence="1">The sequence shown here is derived from an EMBL/GenBank/DDBJ whole genome shotgun (WGS) entry which is preliminary data.</text>
</comment>
<dbReference type="Proteomes" id="UP000243006">
    <property type="component" value="Unassembled WGS sequence"/>
</dbReference>
<evidence type="ECO:0000313" key="2">
    <source>
        <dbReference type="Proteomes" id="UP000243006"/>
    </source>
</evidence>
<organism evidence="1 2">
    <name type="scientific">Trichinella nativa</name>
    <dbReference type="NCBI Taxonomy" id="6335"/>
    <lineage>
        <taxon>Eukaryota</taxon>
        <taxon>Metazoa</taxon>
        <taxon>Ecdysozoa</taxon>
        <taxon>Nematoda</taxon>
        <taxon>Enoplea</taxon>
        <taxon>Dorylaimia</taxon>
        <taxon>Trichinellida</taxon>
        <taxon>Trichinellidae</taxon>
        <taxon>Trichinella</taxon>
    </lineage>
</organism>
<evidence type="ECO:0000313" key="1">
    <source>
        <dbReference type="EMBL" id="OUC45292.1"/>
    </source>
</evidence>
<name>A0A1Y3EJE8_9BILA</name>
<dbReference type="EMBL" id="LVZM01009953">
    <property type="protein sequence ID" value="OUC45292.1"/>
    <property type="molecule type" value="Genomic_DNA"/>
</dbReference>
<accession>A0A1Y3EJE8</accession>
<gene>
    <name evidence="1" type="ORF">D917_01973</name>
</gene>
<reference evidence="1 2" key="1">
    <citation type="submission" date="2015-04" db="EMBL/GenBank/DDBJ databases">
        <title>Draft genome of the roundworm Trichinella nativa.</title>
        <authorList>
            <person name="Mitreva M."/>
        </authorList>
    </citation>
    <scope>NUCLEOTIDE SEQUENCE [LARGE SCALE GENOMIC DNA]</scope>
    <source>
        <strain evidence="1 2">ISS45</strain>
    </source>
</reference>
<sequence>MFKKCHSRMARASRFLPAVPHCNVFCEKSARTQSNTQWENNYCVLELLVGKRSGQASASVFHYSSS</sequence>
<dbReference type="AlphaFoldDB" id="A0A1Y3EJE8"/>
<protein>
    <submittedName>
        <fullName evidence="1">Uncharacterized protein</fullName>
    </submittedName>
</protein>
<proteinExistence type="predicted"/>